<feature type="region of interest" description="Disordered" evidence="1">
    <location>
        <begin position="248"/>
        <end position="316"/>
    </location>
</feature>
<keyword evidence="3" id="KW-1185">Reference proteome</keyword>
<evidence type="ECO:0000313" key="2">
    <source>
        <dbReference type="EMBL" id="MCV7230713.1"/>
    </source>
</evidence>
<evidence type="ECO:0000313" key="3">
    <source>
        <dbReference type="Proteomes" id="UP001526201"/>
    </source>
</evidence>
<comment type="caution">
    <text evidence="2">The sequence shown here is derived from an EMBL/GenBank/DDBJ whole genome shotgun (WGS) entry which is preliminary data.</text>
</comment>
<evidence type="ECO:0000256" key="1">
    <source>
        <dbReference type="SAM" id="MobiDB-lite"/>
    </source>
</evidence>
<gene>
    <name evidence="2" type="ORF">H7J73_32365</name>
</gene>
<dbReference type="Pfam" id="PF03837">
    <property type="entry name" value="RecT"/>
    <property type="match status" value="1"/>
</dbReference>
<dbReference type="EMBL" id="JACKTY010000051">
    <property type="protein sequence ID" value="MCV7230713.1"/>
    <property type="molecule type" value="Genomic_DNA"/>
</dbReference>
<name>A0ABT3CMG2_9MYCO</name>
<feature type="compositionally biased region" description="Acidic residues" evidence="1">
    <location>
        <begin position="289"/>
        <end position="299"/>
    </location>
</feature>
<proteinExistence type="predicted"/>
<dbReference type="Proteomes" id="UP001526201">
    <property type="component" value="Unassembled WGS sequence"/>
</dbReference>
<organism evidence="2 3">
    <name type="scientific">Mycolicibacterium komossense</name>
    <dbReference type="NCBI Taxonomy" id="1779"/>
    <lineage>
        <taxon>Bacteria</taxon>
        <taxon>Bacillati</taxon>
        <taxon>Actinomycetota</taxon>
        <taxon>Actinomycetes</taxon>
        <taxon>Mycobacteriales</taxon>
        <taxon>Mycobacteriaceae</taxon>
        <taxon>Mycolicibacterium</taxon>
    </lineage>
</organism>
<dbReference type="RefSeq" id="WP_264072002.1">
    <property type="nucleotide sequence ID" value="NZ_JACKTY010000051.1"/>
</dbReference>
<sequence>MTETTTKDRVDEENLVDAAARAEQENAAKSIATIRPEQQRWDENQTAILRQIGLEAATQGDLDLFFHVCRTTGLDPFRRQIYMIGRNTKITEWVEDDSAQNGRRRVDSWVTKYTIQTGIDGYRKNGREAAKYYGDTLRFEGPWFTGEDDFHITDDGEVIQHWRKVWPKGKPPFAARFVIFRDGEEFEGIAHYDEFMQTGYQDQPNAMWGKMPRNQIAKCAEALAWRRTYPDDFSGLILEDAAQSTVIDQEGNVEQEPASRRRPGGSGVGGLRAAREQRERERAEKDIVDAEVVEPEATEETPQPQETRAGAADTDVVETQGEPEGTTADAGLGAQDSDLRKAARDKLNGAIFATFGELDLNGKDQRGDRLVIIRAIVGRDVESSKDLTDDELQALRNGLISRKQAGTLDADVTEWLNEESLRQLNDEMKQAETEAASPGDTSGETREGGQ</sequence>
<accession>A0ABT3CMG2</accession>
<protein>
    <submittedName>
        <fullName evidence="2">Recombinase RecT</fullName>
    </submittedName>
</protein>
<dbReference type="InterPro" id="IPR018330">
    <property type="entry name" value="RecT_fam"/>
</dbReference>
<feature type="compositionally biased region" description="Basic and acidic residues" evidence="1">
    <location>
        <begin position="273"/>
        <end position="288"/>
    </location>
</feature>
<feature type="region of interest" description="Disordered" evidence="1">
    <location>
        <begin position="424"/>
        <end position="450"/>
    </location>
</feature>
<reference evidence="2 3" key="1">
    <citation type="journal article" date="2022" name="BMC Genomics">
        <title>Comparative genome analysis of mycobacteria focusing on tRNA and non-coding RNA.</title>
        <authorList>
            <person name="Behra P.R.K."/>
            <person name="Pettersson B.M.F."/>
            <person name="Ramesh M."/>
            <person name="Das S."/>
            <person name="Dasgupta S."/>
            <person name="Kirsebom L.A."/>
        </authorList>
    </citation>
    <scope>NUCLEOTIDE SEQUENCE [LARGE SCALE GENOMIC DNA]</scope>
    <source>
        <strain evidence="2 3">DSM 44078</strain>
    </source>
</reference>